<feature type="compositionally biased region" description="Low complexity" evidence="1">
    <location>
        <begin position="395"/>
        <end position="413"/>
    </location>
</feature>
<dbReference type="GO" id="GO:0005856">
    <property type="term" value="C:cytoskeleton"/>
    <property type="evidence" value="ECO:0007669"/>
    <property type="project" value="InterPro"/>
</dbReference>
<feature type="domain" description="Rho-GAP" evidence="3">
    <location>
        <begin position="569"/>
        <end position="749"/>
    </location>
</feature>
<gene>
    <name evidence="5" type="ORF">CTheo_504</name>
</gene>
<dbReference type="Gene3D" id="1.25.40.530">
    <property type="entry name" value="MyTH4 domain"/>
    <property type="match status" value="1"/>
</dbReference>
<feature type="region of interest" description="Disordered" evidence="1">
    <location>
        <begin position="207"/>
        <end position="284"/>
    </location>
</feature>
<dbReference type="FunFam" id="1.10.555.10:FF:000045">
    <property type="entry name" value="RhoGAP domain containing protein"/>
    <property type="match status" value="1"/>
</dbReference>
<dbReference type="SMART" id="SM00139">
    <property type="entry name" value="MyTH4"/>
    <property type="match status" value="1"/>
</dbReference>
<feature type="region of interest" description="Disordered" evidence="1">
    <location>
        <begin position="116"/>
        <end position="190"/>
    </location>
</feature>
<dbReference type="PROSITE" id="PS50020">
    <property type="entry name" value="WW_DOMAIN_2"/>
    <property type="match status" value="1"/>
</dbReference>
<dbReference type="GO" id="GO:0005737">
    <property type="term" value="C:cytoplasm"/>
    <property type="evidence" value="ECO:0007669"/>
    <property type="project" value="TreeGrafter"/>
</dbReference>
<protein>
    <submittedName>
        <fullName evidence="5">Rho GTPase-activating-like protein</fullName>
    </submittedName>
</protein>
<feature type="compositionally biased region" description="Low complexity" evidence="1">
    <location>
        <begin position="425"/>
        <end position="436"/>
    </location>
</feature>
<evidence type="ECO:0000259" key="2">
    <source>
        <dbReference type="PROSITE" id="PS50020"/>
    </source>
</evidence>
<dbReference type="SUPFAM" id="SSF48350">
    <property type="entry name" value="GTPase activation domain, GAP"/>
    <property type="match status" value="1"/>
</dbReference>
<dbReference type="Pfam" id="PF00620">
    <property type="entry name" value="RhoGAP"/>
    <property type="match status" value="1"/>
</dbReference>
<evidence type="ECO:0000259" key="3">
    <source>
        <dbReference type="PROSITE" id="PS50238"/>
    </source>
</evidence>
<comment type="caution">
    <text evidence="5">The sequence shown here is derived from an EMBL/GenBank/DDBJ whole genome shotgun (WGS) entry which is preliminary data.</text>
</comment>
<dbReference type="CDD" id="cd00201">
    <property type="entry name" value="WW"/>
    <property type="match status" value="1"/>
</dbReference>
<dbReference type="InterPro" id="IPR000198">
    <property type="entry name" value="RhoGAP_dom"/>
</dbReference>
<feature type="compositionally biased region" description="Polar residues" evidence="1">
    <location>
        <begin position="213"/>
        <end position="238"/>
    </location>
</feature>
<feature type="region of interest" description="Disordered" evidence="1">
    <location>
        <begin position="390"/>
        <end position="439"/>
    </location>
</feature>
<dbReference type="GO" id="GO:0005096">
    <property type="term" value="F:GTPase activator activity"/>
    <property type="evidence" value="ECO:0007669"/>
    <property type="project" value="TreeGrafter"/>
</dbReference>
<dbReference type="InterPro" id="IPR038185">
    <property type="entry name" value="MyTH4_dom_sf"/>
</dbReference>
<dbReference type="AlphaFoldDB" id="A0A5N5QXU3"/>
<dbReference type="InterPro" id="IPR001202">
    <property type="entry name" value="WW_dom"/>
</dbReference>
<keyword evidence="6" id="KW-1185">Reference proteome</keyword>
<dbReference type="Gene3D" id="2.20.70.10">
    <property type="match status" value="1"/>
</dbReference>
<accession>A0A5N5QXU3</accession>
<dbReference type="PANTHER" id="PTHR45876">
    <property type="entry name" value="FI04035P"/>
    <property type="match status" value="1"/>
</dbReference>
<dbReference type="EMBL" id="SSOP01000004">
    <property type="protein sequence ID" value="KAB5595987.1"/>
    <property type="molecule type" value="Genomic_DNA"/>
</dbReference>
<dbReference type="PROSITE" id="PS50238">
    <property type="entry name" value="RHOGAP"/>
    <property type="match status" value="1"/>
</dbReference>
<dbReference type="InterPro" id="IPR000857">
    <property type="entry name" value="MyTH4_dom"/>
</dbReference>
<proteinExistence type="predicted"/>
<evidence type="ECO:0000313" key="6">
    <source>
        <dbReference type="Proteomes" id="UP000383932"/>
    </source>
</evidence>
<sequence length="806" mass="88433">MHHPSSSTDSSRWTTADEGLHGDAAAWGANFWVTIIDPHTQAHFYACPATGECSWDPPAGNFVLPPSSEGEWWELNDESRSPPVPYYHHTRTGETSWTRPTDAFVIPLGVVQTTTLGRRLSRTSQPDDKRRASAMKRSTSEHLRPSLPPIPASPLNSVSAVDLADKPRPRTVSTGRSAPRSAGSPYLQGQTEHSLGAALDTLADTRVAGGASRKSTASGRPMSQQLTRPPSAQTSPSRVTFDAATEPTEYPLRTVPSDVQLPRTGARDRKIGDPIPDPDAAATMSPIDRARTRPILVEMGTKRFSTGEHKVLPRQLAQEIQQFQVSDFARRYFSTHRTGLIFRRRVPVEQLMVWQKQPLTSPLLILNRSLHKDAVLVFKVIQRIMGDRDRDRPVGVRVPNSDSILNSTSSLSDPIPSPARRPKSASKSGPPGKLPGLGTGDVLEEERWLLAEGIEHGELRDEIYCQVVKQLTDNPSPESAFRGWQLLCVLLVTFPPSKNFEGYLRSFMLGKVKHTEGRIDVMAKYCLHRLPVIAKKGPRGKPPTATEITNAADSAFNPSTFGESLSATMRLQERTYASSKVPIILPFLADGILALGGTKSEGIFRIPGDGDEVSDLRVRIDKGFYNLEGIDDCNVPASLFKLWLRELQEPLIPADMYNACIQAAEDPEQVVELVKALPTNNRRVLLFVISFLQLFLPEGVQAVTKMTSANLALVMAPNLLRCDSESMAVVFTNARCVVCALVGVADCIRFEHIFVHHLLLHLKCSKIDPDYVPIHGLGASSSGSLAARRPSQSRGRSKSGARDPAT</sequence>
<dbReference type="PROSITE" id="PS51016">
    <property type="entry name" value="MYTH4"/>
    <property type="match status" value="1"/>
</dbReference>
<dbReference type="OrthoDB" id="437889at2759"/>
<feature type="region of interest" description="Disordered" evidence="1">
    <location>
        <begin position="780"/>
        <end position="806"/>
    </location>
</feature>
<organism evidence="5 6">
    <name type="scientific">Ceratobasidium theobromae</name>
    <dbReference type="NCBI Taxonomy" id="1582974"/>
    <lineage>
        <taxon>Eukaryota</taxon>
        <taxon>Fungi</taxon>
        <taxon>Dikarya</taxon>
        <taxon>Basidiomycota</taxon>
        <taxon>Agaricomycotina</taxon>
        <taxon>Agaricomycetes</taxon>
        <taxon>Cantharellales</taxon>
        <taxon>Ceratobasidiaceae</taxon>
        <taxon>Ceratobasidium</taxon>
    </lineage>
</organism>
<dbReference type="Gene3D" id="1.10.555.10">
    <property type="entry name" value="Rho GTPase activation protein"/>
    <property type="match status" value="1"/>
</dbReference>
<dbReference type="PANTHER" id="PTHR45876:SF8">
    <property type="entry name" value="FI04035P"/>
    <property type="match status" value="1"/>
</dbReference>
<name>A0A5N5QXU3_9AGAM</name>
<feature type="domain" description="WW" evidence="2">
    <location>
        <begin position="66"/>
        <end position="102"/>
    </location>
</feature>
<dbReference type="SMART" id="SM00324">
    <property type="entry name" value="RhoGAP"/>
    <property type="match status" value="1"/>
</dbReference>
<evidence type="ECO:0000256" key="1">
    <source>
        <dbReference type="SAM" id="MobiDB-lite"/>
    </source>
</evidence>
<dbReference type="Pfam" id="PF00784">
    <property type="entry name" value="MyTH4"/>
    <property type="match status" value="1"/>
</dbReference>
<dbReference type="Proteomes" id="UP000383932">
    <property type="component" value="Unassembled WGS sequence"/>
</dbReference>
<evidence type="ECO:0000259" key="4">
    <source>
        <dbReference type="PROSITE" id="PS51016"/>
    </source>
</evidence>
<reference evidence="5 6" key="1">
    <citation type="journal article" date="2019" name="Fungal Biol. Biotechnol.">
        <title>Draft genome sequence of fastidious pathogen Ceratobasidium theobromae, which causes vascular-streak dieback in Theobroma cacao.</title>
        <authorList>
            <person name="Ali S.S."/>
            <person name="Asman A."/>
            <person name="Shao J."/>
            <person name="Firmansyah A.P."/>
            <person name="Susilo A.W."/>
            <person name="Rosmana A."/>
            <person name="McMahon P."/>
            <person name="Junaid M."/>
            <person name="Guest D."/>
            <person name="Kheng T.Y."/>
            <person name="Meinhardt L.W."/>
            <person name="Bailey B.A."/>
        </authorList>
    </citation>
    <scope>NUCLEOTIDE SEQUENCE [LARGE SCALE GENOMIC DNA]</scope>
    <source>
        <strain evidence="5 6">CT2</strain>
    </source>
</reference>
<feature type="domain" description="MyTH4" evidence="4">
    <location>
        <begin position="354"/>
        <end position="552"/>
    </location>
</feature>
<dbReference type="GO" id="GO:0007165">
    <property type="term" value="P:signal transduction"/>
    <property type="evidence" value="ECO:0007669"/>
    <property type="project" value="InterPro"/>
</dbReference>
<evidence type="ECO:0000313" key="5">
    <source>
        <dbReference type="EMBL" id="KAB5595987.1"/>
    </source>
</evidence>
<dbReference type="InterPro" id="IPR008936">
    <property type="entry name" value="Rho_GTPase_activation_prot"/>
</dbReference>